<evidence type="ECO:0000256" key="4">
    <source>
        <dbReference type="ARBA" id="ARBA00047960"/>
    </source>
</evidence>
<dbReference type="Gene3D" id="3.40.30.10">
    <property type="entry name" value="Glutaredoxin"/>
    <property type="match status" value="1"/>
</dbReference>
<dbReference type="Pfam" id="PF14497">
    <property type="entry name" value="GST_C_3"/>
    <property type="match status" value="1"/>
</dbReference>
<dbReference type="SFLD" id="SFLDG01205">
    <property type="entry name" value="AMPS.1"/>
    <property type="match status" value="1"/>
</dbReference>
<dbReference type="FunFam" id="1.20.1050.10:FF:000044">
    <property type="entry name" value="Glutathione S-transferase"/>
    <property type="match status" value="1"/>
</dbReference>
<comment type="caution">
    <text evidence="8">The sequence shown here is derived from an EMBL/GenBank/DDBJ whole genome shotgun (WGS) entry which is preliminary data.</text>
</comment>
<comment type="catalytic activity">
    <reaction evidence="4">
        <text>RX + glutathione = an S-substituted glutathione + a halide anion + H(+)</text>
        <dbReference type="Rhea" id="RHEA:16437"/>
        <dbReference type="ChEBI" id="CHEBI:15378"/>
        <dbReference type="ChEBI" id="CHEBI:16042"/>
        <dbReference type="ChEBI" id="CHEBI:17792"/>
        <dbReference type="ChEBI" id="CHEBI:57925"/>
        <dbReference type="ChEBI" id="CHEBI:90779"/>
        <dbReference type="EC" id="2.5.1.18"/>
    </reaction>
</comment>
<dbReference type="InterPro" id="IPR036249">
    <property type="entry name" value="Thioredoxin-like_sf"/>
</dbReference>
<feature type="domain" description="GST N-terminal" evidence="6">
    <location>
        <begin position="52"/>
        <end position="129"/>
    </location>
</feature>
<comment type="similarity">
    <text evidence="3">Belongs to the GST superfamily. Sigma family.</text>
</comment>
<dbReference type="InterPro" id="IPR004046">
    <property type="entry name" value="GST_C"/>
</dbReference>
<dbReference type="InterPro" id="IPR036282">
    <property type="entry name" value="Glutathione-S-Trfase_C_sf"/>
</dbReference>
<dbReference type="SFLD" id="SFLDS00019">
    <property type="entry name" value="Glutathione_Transferase_(cytos"/>
    <property type="match status" value="1"/>
</dbReference>
<dbReference type="EMBL" id="BTRK01000004">
    <property type="protein sequence ID" value="GMR45238.1"/>
    <property type="molecule type" value="Genomic_DNA"/>
</dbReference>
<evidence type="ECO:0000256" key="1">
    <source>
        <dbReference type="ARBA" id="ARBA00012452"/>
    </source>
</evidence>
<protein>
    <recommendedName>
        <fullName evidence="1">glutathione transferase</fullName>
        <ecNumber evidence="1">2.5.1.18</ecNumber>
    </recommendedName>
</protein>
<dbReference type="Pfam" id="PF13417">
    <property type="entry name" value="GST_N_3"/>
    <property type="match status" value="1"/>
</dbReference>
<dbReference type="GO" id="GO:0004364">
    <property type="term" value="F:glutathione transferase activity"/>
    <property type="evidence" value="ECO:0007669"/>
    <property type="project" value="UniProtKB-EC"/>
</dbReference>
<dbReference type="InterPro" id="IPR040079">
    <property type="entry name" value="Glutathione_S-Trfase"/>
</dbReference>
<feature type="domain" description="GST C-terminal" evidence="7">
    <location>
        <begin position="131"/>
        <end position="257"/>
    </location>
</feature>
<accession>A0AAN5HY03</accession>
<gene>
    <name evidence="8" type="ORF">PMAYCL1PPCAC_15433</name>
</gene>
<organism evidence="8 9">
    <name type="scientific">Pristionchus mayeri</name>
    <dbReference type="NCBI Taxonomy" id="1317129"/>
    <lineage>
        <taxon>Eukaryota</taxon>
        <taxon>Metazoa</taxon>
        <taxon>Ecdysozoa</taxon>
        <taxon>Nematoda</taxon>
        <taxon>Chromadorea</taxon>
        <taxon>Rhabditida</taxon>
        <taxon>Rhabditina</taxon>
        <taxon>Diplogasteromorpha</taxon>
        <taxon>Diplogasteroidea</taxon>
        <taxon>Neodiplogasteridae</taxon>
        <taxon>Pristionchus</taxon>
    </lineage>
</organism>
<dbReference type="SUPFAM" id="SSF52833">
    <property type="entry name" value="Thioredoxin-like"/>
    <property type="match status" value="1"/>
</dbReference>
<dbReference type="InterPro" id="IPR004045">
    <property type="entry name" value="Glutathione_S-Trfase_N"/>
</dbReference>
<evidence type="ECO:0000259" key="7">
    <source>
        <dbReference type="PROSITE" id="PS50405"/>
    </source>
</evidence>
<sequence length="257" mass="28636">MTIPIVMNSGEEGSAETPTVQNSKLESRRRRGIKGEKESPFVPVNASTTAMPSYKLNYFDARGLAEVSRSMFILSDTPFEDNRIPKDQWPALKEKTPFGTLPVLEIDGKPLPQSLAIARYLAKQFGFYGNTPFESAWVDALADQMKDFLAEMRPYFAVAMGMVEGDKEKMKNEVALPAIKKHFSLLEKVAKENGANGHFVGSSLTYVDLLVSDFIYSVDSMIPGFINEYPAVAAVRTKVVNTPKLKEWIEKRPKTAT</sequence>
<evidence type="ECO:0000313" key="8">
    <source>
        <dbReference type="EMBL" id="GMR45238.1"/>
    </source>
</evidence>
<dbReference type="CDD" id="cd03192">
    <property type="entry name" value="GST_C_Sigma_like"/>
    <property type="match status" value="1"/>
</dbReference>
<evidence type="ECO:0000256" key="3">
    <source>
        <dbReference type="ARBA" id="ARBA00038317"/>
    </source>
</evidence>
<keyword evidence="2" id="KW-0808">Transferase</keyword>
<feature type="region of interest" description="Disordered" evidence="5">
    <location>
        <begin position="1"/>
        <end position="40"/>
    </location>
</feature>
<proteinExistence type="inferred from homology"/>
<evidence type="ECO:0000256" key="5">
    <source>
        <dbReference type="SAM" id="MobiDB-lite"/>
    </source>
</evidence>
<dbReference type="InterPro" id="IPR050213">
    <property type="entry name" value="GST_superfamily"/>
</dbReference>
<dbReference type="SFLD" id="SFLDG00363">
    <property type="entry name" value="AMPS_(cytGST):_Alpha-__Mu-__Pi"/>
    <property type="match status" value="1"/>
</dbReference>
<dbReference type="PANTHER" id="PTHR11571">
    <property type="entry name" value="GLUTATHIONE S-TRANSFERASE"/>
    <property type="match status" value="1"/>
</dbReference>
<dbReference type="AlphaFoldDB" id="A0AAN5HY03"/>
<evidence type="ECO:0000256" key="2">
    <source>
        <dbReference type="ARBA" id="ARBA00022679"/>
    </source>
</evidence>
<dbReference type="GO" id="GO:0006749">
    <property type="term" value="P:glutathione metabolic process"/>
    <property type="evidence" value="ECO:0007669"/>
    <property type="project" value="TreeGrafter"/>
</dbReference>
<dbReference type="PANTHER" id="PTHR11571:SF224">
    <property type="entry name" value="HEMATOPOIETIC PROSTAGLANDIN D SYNTHASE"/>
    <property type="match status" value="1"/>
</dbReference>
<reference evidence="9" key="1">
    <citation type="submission" date="2022-10" db="EMBL/GenBank/DDBJ databases">
        <title>Genome assembly of Pristionchus species.</title>
        <authorList>
            <person name="Yoshida K."/>
            <person name="Sommer R.J."/>
        </authorList>
    </citation>
    <scope>NUCLEOTIDE SEQUENCE [LARGE SCALE GENOMIC DNA]</scope>
    <source>
        <strain evidence="9">RS5460</strain>
    </source>
</reference>
<dbReference type="FunFam" id="3.40.30.10:FF:000189">
    <property type="entry name" value="Glutathione S-Transferase"/>
    <property type="match status" value="1"/>
</dbReference>
<dbReference type="Proteomes" id="UP001328107">
    <property type="component" value="Unassembled WGS sequence"/>
</dbReference>
<dbReference type="PROSITE" id="PS50404">
    <property type="entry name" value="GST_NTER"/>
    <property type="match status" value="1"/>
</dbReference>
<dbReference type="SUPFAM" id="SSF47616">
    <property type="entry name" value="GST C-terminal domain-like"/>
    <property type="match status" value="1"/>
</dbReference>
<dbReference type="InterPro" id="IPR010987">
    <property type="entry name" value="Glutathione-S-Trfase_C-like"/>
</dbReference>
<name>A0AAN5HY03_9BILA</name>
<keyword evidence="9" id="KW-1185">Reference proteome</keyword>
<dbReference type="PROSITE" id="PS50405">
    <property type="entry name" value="GST_CTER"/>
    <property type="match status" value="1"/>
</dbReference>
<evidence type="ECO:0000313" key="9">
    <source>
        <dbReference type="Proteomes" id="UP001328107"/>
    </source>
</evidence>
<dbReference type="Gene3D" id="1.20.1050.10">
    <property type="match status" value="1"/>
</dbReference>
<dbReference type="CDD" id="cd03039">
    <property type="entry name" value="GST_N_Sigma_like"/>
    <property type="match status" value="1"/>
</dbReference>
<evidence type="ECO:0000259" key="6">
    <source>
        <dbReference type="PROSITE" id="PS50404"/>
    </source>
</evidence>
<dbReference type="EC" id="2.5.1.18" evidence="1"/>